<dbReference type="EMBL" id="OX459124">
    <property type="protein sequence ID" value="CAI9112774.1"/>
    <property type="molecule type" value="Genomic_DNA"/>
</dbReference>
<protein>
    <submittedName>
        <fullName evidence="1">OLC1v1013266C1</fullName>
    </submittedName>
</protein>
<reference evidence="1" key="1">
    <citation type="submission" date="2023-03" db="EMBL/GenBank/DDBJ databases">
        <authorList>
            <person name="Julca I."/>
        </authorList>
    </citation>
    <scope>NUCLEOTIDE SEQUENCE</scope>
</reference>
<name>A0AAV1DYL5_OLDCO</name>
<proteinExistence type="predicted"/>
<sequence>MRHELIKDEATSPALFHRIEAIAAERIGSAQPGPDSAQIPLVKQIPAHFKVIHGVTEAVGAVLDDLGFRAWVEPGRGVHYHRRSALNLLSHVKGRVNCVQRRVVEVRRAFHDFGAQSLAGCRFAKRADHYRWSIAGSRHLGQEEKENV</sequence>
<organism evidence="1 2">
    <name type="scientific">Oldenlandia corymbosa var. corymbosa</name>
    <dbReference type="NCBI Taxonomy" id="529605"/>
    <lineage>
        <taxon>Eukaryota</taxon>
        <taxon>Viridiplantae</taxon>
        <taxon>Streptophyta</taxon>
        <taxon>Embryophyta</taxon>
        <taxon>Tracheophyta</taxon>
        <taxon>Spermatophyta</taxon>
        <taxon>Magnoliopsida</taxon>
        <taxon>eudicotyledons</taxon>
        <taxon>Gunneridae</taxon>
        <taxon>Pentapetalae</taxon>
        <taxon>asterids</taxon>
        <taxon>lamiids</taxon>
        <taxon>Gentianales</taxon>
        <taxon>Rubiaceae</taxon>
        <taxon>Rubioideae</taxon>
        <taxon>Spermacoceae</taxon>
        <taxon>Hedyotis-Oldenlandia complex</taxon>
        <taxon>Oldenlandia</taxon>
    </lineage>
</organism>
<keyword evidence="2" id="KW-1185">Reference proteome</keyword>
<accession>A0AAV1DYL5</accession>
<evidence type="ECO:0000313" key="1">
    <source>
        <dbReference type="EMBL" id="CAI9112774.1"/>
    </source>
</evidence>
<gene>
    <name evidence="1" type="ORF">OLC1_LOCUS19897</name>
</gene>
<evidence type="ECO:0000313" key="2">
    <source>
        <dbReference type="Proteomes" id="UP001161247"/>
    </source>
</evidence>
<dbReference type="Proteomes" id="UP001161247">
    <property type="component" value="Chromosome 7"/>
</dbReference>
<dbReference type="AlphaFoldDB" id="A0AAV1DYL5"/>